<dbReference type="RefSeq" id="WP_086745895.1">
    <property type="nucleotide sequence ID" value="NZ_MWPV01000008.1"/>
</dbReference>
<name>A0A244CKS6_PSEDV</name>
<dbReference type="OrthoDB" id="5734488at2"/>
<dbReference type="AlphaFoldDB" id="A0A244CKS6"/>
<keyword evidence="2" id="KW-1185">Reference proteome</keyword>
<evidence type="ECO:0000313" key="1">
    <source>
        <dbReference type="EMBL" id="OUL55975.1"/>
    </source>
</evidence>
<reference evidence="1 2" key="1">
    <citation type="submission" date="2017-02" db="EMBL/GenBank/DDBJ databases">
        <title>Pseudoalteromonas ulvae TC14 Genome.</title>
        <authorList>
            <person name="Molmeret M."/>
        </authorList>
    </citation>
    <scope>NUCLEOTIDE SEQUENCE [LARGE SCALE GENOMIC DNA]</scope>
    <source>
        <strain evidence="1">TC14</strain>
    </source>
</reference>
<evidence type="ECO:0008006" key="3">
    <source>
        <dbReference type="Google" id="ProtNLM"/>
    </source>
</evidence>
<comment type="caution">
    <text evidence="1">The sequence shown here is derived from an EMBL/GenBank/DDBJ whole genome shotgun (WGS) entry which is preliminary data.</text>
</comment>
<accession>A0A244CKS6</accession>
<protein>
    <recommendedName>
        <fullName evidence="3">SnoaL-like domain-containing protein</fullName>
    </recommendedName>
</protein>
<sequence length="116" mass="13467">MNFTTLSEAQIINIATPIMDNLMLASTQRNFDSHVVDFTARMRGIVTPEYFEKVVEQYQKEKGLFAQRNLVAVFKRPDSAVLIWRQNFTQQDGDFVAEMVLVKQNGRYLCDHVMVF</sequence>
<gene>
    <name evidence="1" type="ORF">B1199_19935</name>
</gene>
<evidence type="ECO:0000313" key="2">
    <source>
        <dbReference type="Proteomes" id="UP000194841"/>
    </source>
</evidence>
<proteinExistence type="predicted"/>
<dbReference type="Proteomes" id="UP000194841">
    <property type="component" value="Unassembled WGS sequence"/>
</dbReference>
<organism evidence="1 2">
    <name type="scientific">Pseudoalteromonas ulvae</name>
    <dbReference type="NCBI Taxonomy" id="107327"/>
    <lineage>
        <taxon>Bacteria</taxon>
        <taxon>Pseudomonadati</taxon>
        <taxon>Pseudomonadota</taxon>
        <taxon>Gammaproteobacteria</taxon>
        <taxon>Alteromonadales</taxon>
        <taxon>Pseudoalteromonadaceae</taxon>
        <taxon>Pseudoalteromonas</taxon>
    </lineage>
</organism>
<dbReference type="EMBL" id="MWPV01000008">
    <property type="protein sequence ID" value="OUL55975.1"/>
    <property type="molecule type" value="Genomic_DNA"/>
</dbReference>